<keyword evidence="2" id="KW-1185">Reference proteome</keyword>
<reference evidence="2" key="2">
    <citation type="submission" date="2015-01" db="EMBL/GenBank/DDBJ databases">
        <title>Evolutionary Origins and Diversification of the Mycorrhizal Mutualists.</title>
        <authorList>
            <consortium name="DOE Joint Genome Institute"/>
            <consortium name="Mycorrhizal Genomics Consortium"/>
            <person name="Kohler A."/>
            <person name="Kuo A."/>
            <person name="Nagy L.G."/>
            <person name="Floudas D."/>
            <person name="Copeland A."/>
            <person name="Barry K.W."/>
            <person name="Cichocki N."/>
            <person name="Veneault-Fourrey C."/>
            <person name="LaButti K."/>
            <person name="Lindquist E.A."/>
            <person name="Lipzen A."/>
            <person name="Lundell T."/>
            <person name="Morin E."/>
            <person name="Murat C."/>
            <person name="Riley R."/>
            <person name="Ohm R."/>
            <person name="Sun H."/>
            <person name="Tunlid A."/>
            <person name="Henrissat B."/>
            <person name="Grigoriev I.V."/>
            <person name="Hibbett D.S."/>
            <person name="Martin F."/>
        </authorList>
    </citation>
    <scope>NUCLEOTIDE SEQUENCE [LARGE SCALE GENOMIC DNA]</scope>
    <source>
        <strain evidence="2">ATCC 200175</strain>
    </source>
</reference>
<dbReference type="AlphaFoldDB" id="A0A0C9T944"/>
<dbReference type="EMBL" id="KN819828">
    <property type="protein sequence ID" value="KIJ07633.1"/>
    <property type="molecule type" value="Genomic_DNA"/>
</dbReference>
<organism evidence="1 2">
    <name type="scientific">Paxillus involutus ATCC 200175</name>
    <dbReference type="NCBI Taxonomy" id="664439"/>
    <lineage>
        <taxon>Eukaryota</taxon>
        <taxon>Fungi</taxon>
        <taxon>Dikarya</taxon>
        <taxon>Basidiomycota</taxon>
        <taxon>Agaricomycotina</taxon>
        <taxon>Agaricomycetes</taxon>
        <taxon>Agaricomycetidae</taxon>
        <taxon>Boletales</taxon>
        <taxon>Paxilineae</taxon>
        <taxon>Paxillaceae</taxon>
        <taxon>Paxillus</taxon>
    </lineage>
</organism>
<reference evidence="1 2" key="1">
    <citation type="submission" date="2014-06" db="EMBL/GenBank/DDBJ databases">
        <authorList>
            <consortium name="DOE Joint Genome Institute"/>
            <person name="Kuo A."/>
            <person name="Kohler A."/>
            <person name="Nagy L.G."/>
            <person name="Floudas D."/>
            <person name="Copeland A."/>
            <person name="Barry K.W."/>
            <person name="Cichocki N."/>
            <person name="Veneault-Fourrey C."/>
            <person name="LaButti K."/>
            <person name="Lindquist E.A."/>
            <person name="Lipzen A."/>
            <person name="Lundell T."/>
            <person name="Morin E."/>
            <person name="Murat C."/>
            <person name="Sun H."/>
            <person name="Tunlid A."/>
            <person name="Henrissat B."/>
            <person name="Grigoriev I.V."/>
            <person name="Hibbett D.S."/>
            <person name="Martin F."/>
            <person name="Nordberg H.P."/>
            <person name="Cantor M.N."/>
            <person name="Hua S.X."/>
        </authorList>
    </citation>
    <scope>NUCLEOTIDE SEQUENCE [LARGE SCALE GENOMIC DNA]</scope>
    <source>
        <strain evidence="1 2">ATCC 200175</strain>
    </source>
</reference>
<accession>A0A0C9T944</accession>
<protein>
    <submittedName>
        <fullName evidence="1">Uncharacterized protein</fullName>
    </submittedName>
</protein>
<evidence type="ECO:0000313" key="1">
    <source>
        <dbReference type="EMBL" id="KIJ07633.1"/>
    </source>
</evidence>
<proteinExistence type="predicted"/>
<gene>
    <name evidence="1" type="ORF">PAXINDRAFT_19188</name>
</gene>
<evidence type="ECO:0000313" key="2">
    <source>
        <dbReference type="Proteomes" id="UP000053647"/>
    </source>
</evidence>
<name>A0A0C9T944_PAXIN</name>
<sequence length="87" mass="9855">MLPAPASVVLPLHRTQCFASLPSLTDEEEFVRTGRTSFRSTNLHSRNAENLTDEHYRSNCKSIFNADLMKLKGKTLVVLHISRKVQT</sequence>
<dbReference type="HOGENOM" id="CLU_2483984_0_0_1"/>
<dbReference type="Proteomes" id="UP000053647">
    <property type="component" value="Unassembled WGS sequence"/>
</dbReference>